<proteinExistence type="predicted"/>
<accession>A0A8J4E5S0</accession>
<reference evidence="1" key="1">
    <citation type="submission" date="2021-01" db="EMBL/GenBank/DDBJ databases">
        <title>Whole genome shotgun sequence of Virgisporangium aurantiacum NBRC 16421.</title>
        <authorList>
            <person name="Komaki H."/>
            <person name="Tamura T."/>
        </authorList>
    </citation>
    <scope>NUCLEOTIDE SEQUENCE</scope>
    <source>
        <strain evidence="1">NBRC 16421</strain>
    </source>
</reference>
<protein>
    <submittedName>
        <fullName evidence="1">Uncharacterized protein</fullName>
    </submittedName>
</protein>
<comment type="caution">
    <text evidence="1">The sequence shown here is derived from an EMBL/GenBank/DDBJ whole genome shotgun (WGS) entry which is preliminary data.</text>
</comment>
<gene>
    <name evidence="1" type="ORF">Vau01_101370</name>
</gene>
<sequence>MRDEDLLIFPVGHDLGPFFPATGETFEYYEVCVGYQVFGLRTNYDYAVWMRAHGPVDETPLTYAGYRRNLISDRIPDAGARAARLAADGLLCRVPPTGAGAVEFARAHRPMPLATAIGDVGPDIPAGTYALGRPTTVFHYADEVEYWFWLWGGHFDNLWLAVEAFARTDLGAATGAGDPERCLLPALHAVQGLINHSLLFLDAAWDRR</sequence>
<organism evidence="1 2">
    <name type="scientific">Virgisporangium aurantiacum</name>
    <dbReference type="NCBI Taxonomy" id="175570"/>
    <lineage>
        <taxon>Bacteria</taxon>
        <taxon>Bacillati</taxon>
        <taxon>Actinomycetota</taxon>
        <taxon>Actinomycetes</taxon>
        <taxon>Micromonosporales</taxon>
        <taxon>Micromonosporaceae</taxon>
        <taxon>Virgisporangium</taxon>
    </lineage>
</organism>
<evidence type="ECO:0000313" key="1">
    <source>
        <dbReference type="EMBL" id="GIJ62621.1"/>
    </source>
</evidence>
<evidence type="ECO:0000313" key="2">
    <source>
        <dbReference type="Proteomes" id="UP000612585"/>
    </source>
</evidence>
<dbReference type="RefSeq" id="WP_204008382.1">
    <property type="nucleotide sequence ID" value="NZ_BOPG01000081.1"/>
</dbReference>
<keyword evidence="2" id="KW-1185">Reference proteome</keyword>
<dbReference type="AlphaFoldDB" id="A0A8J4E5S0"/>
<dbReference type="Proteomes" id="UP000612585">
    <property type="component" value="Unassembled WGS sequence"/>
</dbReference>
<name>A0A8J4E5S0_9ACTN</name>
<dbReference type="EMBL" id="BOPG01000081">
    <property type="protein sequence ID" value="GIJ62621.1"/>
    <property type="molecule type" value="Genomic_DNA"/>
</dbReference>